<keyword evidence="5" id="KW-1185">Reference proteome</keyword>
<evidence type="ECO:0000256" key="1">
    <source>
        <dbReference type="SAM" id="MobiDB-lite"/>
    </source>
</evidence>
<protein>
    <recommendedName>
        <fullName evidence="6">Sel1 repeat family protein</fullName>
    </recommendedName>
</protein>
<evidence type="ECO:0000313" key="5">
    <source>
        <dbReference type="Proteomes" id="UP001481677"/>
    </source>
</evidence>
<dbReference type="EMBL" id="JAZHGA010000004">
    <property type="protein sequence ID" value="MEM5339453.1"/>
    <property type="molecule type" value="Genomic_DNA"/>
</dbReference>
<comment type="caution">
    <text evidence="3">The sequence shown here is derived from an EMBL/GenBank/DDBJ whole genome shotgun (WGS) entry which is preliminary data.</text>
</comment>
<dbReference type="RefSeq" id="WP_051446400.1">
    <property type="nucleotide sequence ID" value="NZ_JAZHFZ010000004.1"/>
</dbReference>
<organism evidence="3 4">
    <name type="scientific">Paraburkholderia azotifigens</name>
    <dbReference type="NCBI Taxonomy" id="2057004"/>
    <lineage>
        <taxon>Bacteria</taxon>
        <taxon>Pseudomonadati</taxon>
        <taxon>Pseudomonadota</taxon>
        <taxon>Betaproteobacteria</taxon>
        <taxon>Burkholderiales</taxon>
        <taxon>Burkholderiaceae</taxon>
        <taxon>Paraburkholderia</taxon>
    </lineage>
</organism>
<dbReference type="Proteomes" id="UP000321776">
    <property type="component" value="Unassembled WGS sequence"/>
</dbReference>
<evidence type="ECO:0000313" key="3">
    <source>
        <dbReference type="EMBL" id="TXC80505.1"/>
    </source>
</evidence>
<reference evidence="2 5" key="3">
    <citation type="submission" date="2024-01" db="EMBL/GenBank/DDBJ databases">
        <title>The diversity of rhizobia nodulating Mimosa spp. in eleven states of Brazil covering several biomes is determined by host plant, location, and edaphic factors.</title>
        <authorList>
            <person name="Rouws L."/>
            <person name="Barauna A."/>
            <person name="Beukes C."/>
            <person name="De Faria S.M."/>
            <person name="Gross E."/>
            <person name="Dos Reis Junior F.B."/>
            <person name="Simon M."/>
            <person name="Maluk M."/>
            <person name="Odee D.W."/>
            <person name="Kenicer G."/>
            <person name="Young J.P.W."/>
            <person name="Reis V.M."/>
            <person name="Zilli J."/>
            <person name="James E.K."/>
        </authorList>
    </citation>
    <scope>NUCLEOTIDE SEQUENCE [LARGE SCALE GENOMIC DNA]</scope>
    <source>
        <strain evidence="2 5">JPY530</strain>
    </source>
</reference>
<proteinExistence type="predicted"/>
<accession>A0A5C6VA02</accession>
<dbReference type="Proteomes" id="UP001481677">
    <property type="component" value="Unassembled WGS sequence"/>
</dbReference>
<name>A0A5C6VA02_9BURK</name>
<gene>
    <name evidence="3" type="ORF">FRZ40_40260</name>
    <name evidence="2" type="ORF">V4C56_07370</name>
</gene>
<feature type="region of interest" description="Disordered" evidence="1">
    <location>
        <begin position="80"/>
        <end position="99"/>
    </location>
</feature>
<evidence type="ECO:0008006" key="6">
    <source>
        <dbReference type="Google" id="ProtNLM"/>
    </source>
</evidence>
<dbReference type="AlphaFoldDB" id="A0A5C6VA02"/>
<reference evidence="3 4" key="1">
    <citation type="journal article" date="2018" name="Int. J. Syst. Evol. Microbiol.">
        <title>Paraburkholderia azotifigens sp. nov., a nitrogen-fixing bacterium isolated from paddy soil.</title>
        <authorList>
            <person name="Choi G.M."/>
            <person name="Im W.T."/>
        </authorList>
    </citation>
    <scope>NUCLEOTIDE SEQUENCE [LARGE SCALE GENOMIC DNA]</scope>
    <source>
        <strain evidence="3 4">NF 2-5-3</strain>
    </source>
</reference>
<evidence type="ECO:0000313" key="4">
    <source>
        <dbReference type="Proteomes" id="UP000321776"/>
    </source>
</evidence>
<sequence length="99" mass="11112">MRRSETRGLNASVRTKRDPTAALALYDRSIRHGHRHVALLRYMDARDLAAPLTQAHHEYAEKIASSLSATDIERILGQAVDRSRQRQRAASNIHADEAA</sequence>
<dbReference type="EMBL" id="VOQS01000005">
    <property type="protein sequence ID" value="TXC80505.1"/>
    <property type="molecule type" value="Genomic_DNA"/>
</dbReference>
<reference evidence="3" key="2">
    <citation type="submission" date="2019-08" db="EMBL/GenBank/DDBJ databases">
        <authorList>
            <person name="Im W.-T."/>
        </authorList>
    </citation>
    <scope>NUCLEOTIDE SEQUENCE</scope>
    <source>
        <strain evidence="3">NF 2-5-3</strain>
    </source>
</reference>
<evidence type="ECO:0000313" key="2">
    <source>
        <dbReference type="EMBL" id="MEM5339453.1"/>
    </source>
</evidence>